<comment type="caution">
    <text evidence="1">The sequence shown here is derived from an EMBL/GenBank/DDBJ whole genome shotgun (WGS) entry which is preliminary data.</text>
</comment>
<reference evidence="2" key="1">
    <citation type="submission" date="2013-11" db="EMBL/GenBank/DDBJ databases">
        <authorList>
            <person name="Hoang H.T."/>
            <person name="Killian M.L."/>
            <person name="Madson D.M."/>
            <person name="Arruda P.H.E."/>
            <person name="Sun D."/>
            <person name="Schwartz K.J."/>
            <person name="Yoon K."/>
        </authorList>
    </citation>
    <scope>NUCLEOTIDE SEQUENCE [LARGE SCALE GENOMIC DNA]</scope>
    <source>
        <strain evidence="2">CDK2</strain>
    </source>
</reference>
<evidence type="ECO:0000313" key="2">
    <source>
        <dbReference type="Proteomes" id="UP000050535"/>
    </source>
</evidence>
<dbReference type="Pfam" id="PF11199">
    <property type="entry name" value="DUF2891"/>
    <property type="match status" value="1"/>
</dbReference>
<evidence type="ECO:0000313" key="1">
    <source>
        <dbReference type="EMBL" id="KPN30546.1"/>
    </source>
</evidence>
<name>A0A0P7GAT9_9EURY</name>
<gene>
    <name evidence="1" type="ORF">SY89_01281</name>
</gene>
<proteinExistence type="predicted"/>
<protein>
    <recommendedName>
        <fullName evidence="3">DUF2891 domain-containing protein</fullName>
    </recommendedName>
</protein>
<dbReference type="EMBL" id="LGUC01000001">
    <property type="protein sequence ID" value="KPN30546.1"/>
    <property type="molecule type" value="Genomic_DNA"/>
</dbReference>
<dbReference type="STRING" id="699431.SY89_01281"/>
<evidence type="ECO:0008006" key="3">
    <source>
        <dbReference type="Google" id="ProtNLM"/>
    </source>
</evidence>
<accession>A0A0P7GAT9</accession>
<dbReference type="OrthoDB" id="172835at2157"/>
<dbReference type="InterPro" id="IPR021365">
    <property type="entry name" value="DUF2891"/>
</dbReference>
<dbReference type="Proteomes" id="UP000050535">
    <property type="component" value="Unassembled WGS sequence"/>
</dbReference>
<dbReference type="AlphaFoldDB" id="A0A0P7GAT9"/>
<organism evidence="1 2">
    <name type="scientific">Halolamina pelagica</name>
    <dbReference type="NCBI Taxonomy" id="699431"/>
    <lineage>
        <taxon>Archaea</taxon>
        <taxon>Methanobacteriati</taxon>
        <taxon>Methanobacteriota</taxon>
        <taxon>Stenosarchaea group</taxon>
        <taxon>Halobacteria</taxon>
        <taxon>Halobacteriales</taxon>
        <taxon>Haloferacaceae</taxon>
    </lineage>
</organism>
<sequence>METPDELDVDVAAALAGTVTDLGEDALRRLAHHPLDSVGQAYPHHGGAVDGPDDTVRPREDHPVFFGCYDWHSAVHSHWALVRQLRLFDGHPDEDAIVDSIDARLTPENVAGEVAYFEEHPAFEKPYGWAWLLRFAAELHRWDDPRADRWADTLAPLVGRIRDLTAEAFLTDSRPFRVGTHGNSAFALSAVLDYAEVVGDDDLAADAAETARRFYADDIDAPVAYEPLGWDFLSPTLAEANLMQRVLEAAEYAAWLDGFLLDLTAARNEAFLDPVDAGADGEGGLALHLVGLNLSKAWGLAEVADAVDGETATLLEASAERHFDAGLGGAFTDDYAGAHWLSSFVLYALTRNVDDGAA</sequence>
<dbReference type="RefSeq" id="WP_054583485.1">
    <property type="nucleotide sequence ID" value="NZ_LGUC01000001.1"/>
</dbReference>
<dbReference type="PATRIC" id="fig|699431.3.peg.1309"/>
<keyword evidence="2" id="KW-1185">Reference proteome</keyword>